<dbReference type="EMBL" id="JTJR01000026">
    <property type="protein sequence ID" value="OBX04398.1"/>
    <property type="molecule type" value="Genomic_DNA"/>
</dbReference>
<accession>A0A1A7PPB2</accession>
<reference evidence="1 2" key="1">
    <citation type="submission" date="2014-11" db="EMBL/GenBank/DDBJ databases">
        <title>Pan-genome of Gallibacterium spp.</title>
        <authorList>
            <person name="Kudirkiene E."/>
            <person name="Bojesen A.M."/>
        </authorList>
    </citation>
    <scope>NUCLEOTIDE SEQUENCE [LARGE SCALE GENOMIC DNA]</scope>
    <source>
        <strain evidence="1 2">59/S3/89</strain>
    </source>
</reference>
<dbReference type="STRING" id="505345.QV06_07010"/>
<organism evidence="1 2">
    <name type="scientific">Gallibacterium genomosp. 3</name>
    <dbReference type="NCBI Taxonomy" id="505345"/>
    <lineage>
        <taxon>Bacteria</taxon>
        <taxon>Pseudomonadati</taxon>
        <taxon>Pseudomonadota</taxon>
        <taxon>Gammaproteobacteria</taxon>
        <taxon>Pasteurellales</taxon>
        <taxon>Pasteurellaceae</taxon>
        <taxon>Gallibacterium</taxon>
    </lineage>
</organism>
<sequence length="116" mass="13699">MYQKIAVFDRAEWDFFLQKNKYQTRENPISVSNQIVDKSKFSYESQKVFVGFPLTLARMQIRFLGKKSDHFSNVVRKISVFCRPENLIGMRISKCARAYFLLLRFLCTSKENEVAL</sequence>
<protein>
    <submittedName>
        <fullName evidence="1">Uncharacterized protein</fullName>
    </submittedName>
</protein>
<gene>
    <name evidence="1" type="ORF">QV06_07010</name>
</gene>
<dbReference type="RefSeq" id="WP_065237519.1">
    <property type="nucleotide sequence ID" value="NZ_JTJR01000026.1"/>
</dbReference>
<dbReference type="AlphaFoldDB" id="A0A1A7PPB2"/>
<dbReference type="Proteomes" id="UP000092626">
    <property type="component" value="Unassembled WGS sequence"/>
</dbReference>
<evidence type="ECO:0000313" key="2">
    <source>
        <dbReference type="Proteomes" id="UP000092626"/>
    </source>
</evidence>
<comment type="caution">
    <text evidence="1">The sequence shown here is derived from an EMBL/GenBank/DDBJ whole genome shotgun (WGS) entry which is preliminary data.</text>
</comment>
<evidence type="ECO:0000313" key="1">
    <source>
        <dbReference type="EMBL" id="OBX04398.1"/>
    </source>
</evidence>
<proteinExistence type="predicted"/>
<name>A0A1A7PPB2_9PAST</name>